<evidence type="ECO:0000313" key="3">
    <source>
        <dbReference type="EMBL" id="MFD2591762.1"/>
    </source>
</evidence>
<dbReference type="SUPFAM" id="SSF53474">
    <property type="entry name" value="alpha/beta-Hydrolases"/>
    <property type="match status" value="1"/>
</dbReference>
<gene>
    <name evidence="3" type="ORF">ACFSTE_13060</name>
</gene>
<dbReference type="InterPro" id="IPR029058">
    <property type="entry name" value="AB_hydrolase_fold"/>
</dbReference>
<proteinExistence type="inferred from homology"/>
<protein>
    <submittedName>
        <fullName evidence="3">Thioesterase II family protein</fullName>
    </submittedName>
</protein>
<keyword evidence="4" id="KW-1185">Reference proteome</keyword>
<dbReference type="RefSeq" id="WP_176027151.1">
    <property type="nucleotide sequence ID" value="NZ_JBHSJV010000001.1"/>
</dbReference>
<name>A0ABW5N9N6_9FLAO</name>
<evidence type="ECO:0000259" key="2">
    <source>
        <dbReference type="Pfam" id="PF00975"/>
    </source>
</evidence>
<dbReference type="Gene3D" id="3.40.50.1820">
    <property type="entry name" value="alpha/beta hydrolase"/>
    <property type="match status" value="1"/>
</dbReference>
<evidence type="ECO:0000256" key="1">
    <source>
        <dbReference type="ARBA" id="ARBA00007169"/>
    </source>
</evidence>
<organism evidence="3 4">
    <name type="scientific">Aquimarina hainanensis</name>
    <dbReference type="NCBI Taxonomy" id="1578017"/>
    <lineage>
        <taxon>Bacteria</taxon>
        <taxon>Pseudomonadati</taxon>
        <taxon>Bacteroidota</taxon>
        <taxon>Flavobacteriia</taxon>
        <taxon>Flavobacteriales</taxon>
        <taxon>Flavobacteriaceae</taxon>
        <taxon>Aquimarina</taxon>
    </lineage>
</organism>
<comment type="caution">
    <text evidence="3">The sequence shown here is derived from an EMBL/GenBank/DDBJ whole genome shotgun (WGS) entry which is preliminary data.</text>
</comment>
<dbReference type="Pfam" id="PF00975">
    <property type="entry name" value="Thioesterase"/>
    <property type="match status" value="1"/>
</dbReference>
<reference evidence="4" key="1">
    <citation type="journal article" date="2019" name="Int. J. Syst. Evol. Microbiol.">
        <title>The Global Catalogue of Microorganisms (GCM) 10K type strain sequencing project: providing services to taxonomists for standard genome sequencing and annotation.</title>
        <authorList>
            <consortium name="The Broad Institute Genomics Platform"/>
            <consortium name="The Broad Institute Genome Sequencing Center for Infectious Disease"/>
            <person name="Wu L."/>
            <person name="Ma J."/>
        </authorList>
    </citation>
    <scope>NUCLEOTIDE SEQUENCE [LARGE SCALE GENOMIC DNA]</scope>
    <source>
        <strain evidence="4">KCTC 42423</strain>
    </source>
</reference>
<dbReference type="PANTHER" id="PTHR11487">
    <property type="entry name" value="THIOESTERASE"/>
    <property type="match status" value="1"/>
</dbReference>
<dbReference type="InterPro" id="IPR001031">
    <property type="entry name" value="Thioesterase"/>
</dbReference>
<accession>A0ABW5N9N6</accession>
<dbReference type="PANTHER" id="PTHR11487:SF0">
    <property type="entry name" value="S-ACYL FATTY ACID SYNTHASE THIOESTERASE, MEDIUM CHAIN"/>
    <property type="match status" value="1"/>
</dbReference>
<feature type="domain" description="Thioesterase" evidence="2">
    <location>
        <begin position="2"/>
        <end position="229"/>
    </location>
</feature>
<evidence type="ECO:0000313" key="4">
    <source>
        <dbReference type="Proteomes" id="UP001597459"/>
    </source>
</evidence>
<dbReference type="InterPro" id="IPR012223">
    <property type="entry name" value="TEII"/>
</dbReference>
<dbReference type="Proteomes" id="UP001597459">
    <property type="component" value="Unassembled WGS sequence"/>
</dbReference>
<sequence>MKIIALPFAGGNKYSFRKLEKHVPPSIQWITLELPGRGSRFKESRLEDISLMIEDLLRQIKPHIEESPYMIYGHSMGTLLGYELTKALMQLSYKLPECLFFTGRGAPNKVTFTKKSTLPKDVFWKEVEEMGGLPKELLEYEDLLDLNYPILKGDFKAIEDYVFTPMTSLFPMPLYVCMGEEEIGEGPGKTSIDCIKAWNEKTDAPQKIQWMHGDHFFILKNPKEIVDRIVNAFHEATGVIANF</sequence>
<dbReference type="EMBL" id="JBHULX010000022">
    <property type="protein sequence ID" value="MFD2591762.1"/>
    <property type="molecule type" value="Genomic_DNA"/>
</dbReference>
<comment type="similarity">
    <text evidence="1">Belongs to the thioesterase family.</text>
</comment>